<dbReference type="SUPFAM" id="SSF55931">
    <property type="entry name" value="Glutamine synthetase/guanido kinase"/>
    <property type="match status" value="1"/>
</dbReference>
<reference evidence="6" key="1">
    <citation type="journal article" date="2019" name="Int. J. Syst. Evol. Microbiol.">
        <title>The Global Catalogue of Microorganisms (GCM) 10K type strain sequencing project: providing services to taxonomists for standard genome sequencing and annotation.</title>
        <authorList>
            <consortium name="The Broad Institute Genomics Platform"/>
            <consortium name="The Broad Institute Genome Sequencing Center for Infectious Disease"/>
            <person name="Wu L."/>
            <person name="Ma J."/>
        </authorList>
    </citation>
    <scope>NUCLEOTIDE SEQUENCE [LARGE SCALE GENOMIC DNA]</scope>
    <source>
        <strain evidence="6">KCTC 62164</strain>
    </source>
</reference>
<comment type="caution">
    <text evidence="5">The sequence shown here is derived from an EMBL/GenBank/DDBJ whole genome shotgun (WGS) entry which is preliminary data.</text>
</comment>
<dbReference type="EC" id="6.3.1.-" evidence="5"/>
<sequence>MDMDGLRARLEGGADEYIKVGVVDMDGIVRGKYMSGSKFLSALEGGFAFCDVVLGWDSNDKLYDNVSYTGWHTGYPDAAVRVIEESGRLLPFENDQPFFLCEFTGAAEALCPRGVLRRVLADAASLGYSVKAGIEYEFFVFEETPESAREKGFRNLKHLAPGTFGYSVLRSSEHAPFYQAILDACTGLDIPLEGLHEETGPGVLEAAIAVDDCLAAADKAALFRTFTKVVARQHGKMATFMAKCTQEWPGQSGHMHLSLWKDGASAFYDEKGEHRMSEEMRYFLGGQQALMPEVLAMISPTINSFTRLIPGAWAPTAATWGVENRTCALRVIPGSSKSQRIEYRISAADANPYLALAAAIASGLWGIRNKIEPGTEIRGNAYDVQMPDSYSLPTTLWDAAQRLRASTAAREAFGDAFVEHFAATREWEEREFRKHVTDWELKRYFEII</sequence>
<comment type="similarity">
    <text evidence="2 3">Belongs to the glutamine synthetase family.</text>
</comment>
<dbReference type="PANTHER" id="PTHR43785">
    <property type="entry name" value="GAMMA-GLUTAMYLPUTRESCINE SYNTHETASE"/>
    <property type="match status" value="1"/>
</dbReference>
<proteinExistence type="inferred from homology"/>
<dbReference type="EMBL" id="JBHRSL010000016">
    <property type="protein sequence ID" value="MFC3053262.1"/>
    <property type="molecule type" value="Genomic_DNA"/>
</dbReference>
<keyword evidence="1 5" id="KW-0436">Ligase</keyword>
<dbReference type="PROSITE" id="PS51987">
    <property type="entry name" value="GS_CATALYTIC"/>
    <property type="match status" value="1"/>
</dbReference>
<dbReference type="PANTHER" id="PTHR43785:SF12">
    <property type="entry name" value="TYPE-1 GLUTAMINE SYNTHETASE 2"/>
    <property type="match status" value="1"/>
</dbReference>
<evidence type="ECO:0000256" key="3">
    <source>
        <dbReference type="RuleBase" id="RU000384"/>
    </source>
</evidence>
<gene>
    <name evidence="5" type="ORF">ACFOKA_15260</name>
</gene>
<dbReference type="InterPro" id="IPR008146">
    <property type="entry name" value="Gln_synth_cat_dom"/>
</dbReference>
<evidence type="ECO:0000256" key="2">
    <source>
        <dbReference type="PROSITE-ProRule" id="PRU01331"/>
    </source>
</evidence>
<accession>A0ABV7D9G6</accession>
<dbReference type="InterPro" id="IPR014746">
    <property type="entry name" value="Gln_synth/guanido_kin_cat_dom"/>
</dbReference>
<evidence type="ECO:0000256" key="1">
    <source>
        <dbReference type="ARBA" id="ARBA00022598"/>
    </source>
</evidence>
<dbReference type="RefSeq" id="WP_194214194.1">
    <property type="nucleotide sequence ID" value="NZ_CP061205.1"/>
</dbReference>
<dbReference type="SMART" id="SM01230">
    <property type="entry name" value="Gln-synt_C"/>
    <property type="match status" value="1"/>
</dbReference>
<evidence type="ECO:0000313" key="5">
    <source>
        <dbReference type="EMBL" id="MFC3053262.1"/>
    </source>
</evidence>
<dbReference type="GO" id="GO:0016874">
    <property type="term" value="F:ligase activity"/>
    <property type="evidence" value="ECO:0007669"/>
    <property type="project" value="UniProtKB-KW"/>
</dbReference>
<protein>
    <submittedName>
        <fullName evidence="5">Glutamine synthetase family protein</fullName>
        <ecNumber evidence="5">6.3.1.-</ecNumber>
    </submittedName>
</protein>
<dbReference type="Proteomes" id="UP001595444">
    <property type="component" value="Unassembled WGS sequence"/>
</dbReference>
<dbReference type="Pfam" id="PF00120">
    <property type="entry name" value="Gln-synt_C"/>
    <property type="match status" value="1"/>
</dbReference>
<dbReference type="Gene3D" id="3.30.590.10">
    <property type="entry name" value="Glutamine synthetase/guanido kinase, catalytic domain"/>
    <property type="match status" value="1"/>
</dbReference>
<evidence type="ECO:0000313" key="6">
    <source>
        <dbReference type="Proteomes" id="UP001595444"/>
    </source>
</evidence>
<feature type="domain" description="GS catalytic" evidence="4">
    <location>
        <begin position="112"/>
        <end position="448"/>
    </location>
</feature>
<organism evidence="5 6">
    <name type="scientific">Kordiimonas pumila</name>
    <dbReference type="NCBI Taxonomy" id="2161677"/>
    <lineage>
        <taxon>Bacteria</taxon>
        <taxon>Pseudomonadati</taxon>
        <taxon>Pseudomonadota</taxon>
        <taxon>Alphaproteobacteria</taxon>
        <taxon>Kordiimonadales</taxon>
        <taxon>Kordiimonadaceae</taxon>
        <taxon>Kordiimonas</taxon>
    </lineage>
</organism>
<evidence type="ECO:0000259" key="4">
    <source>
        <dbReference type="PROSITE" id="PS51987"/>
    </source>
</evidence>
<name>A0ABV7D9G6_9PROT</name>
<keyword evidence="6" id="KW-1185">Reference proteome</keyword>